<dbReference type="AlphaFoldDB" id="A0AAW4WJE7"/>
<comment type="caution">
    <text evidence="1">The sequence shown here is derived from an EMBL/GenBank/DDBJ whole genome shotgun (WGS) entry which is preliminary data.</text>
</comment>
<gene>
    <name evidence="1" type="ORF">LKD47_06195</name>
</gene>
<evidence type="ECO:0000313" key="1">
    <source>
        <dbReference type="EMBL" id="MCC2241892.1"/>
    </source>
</evidence>
<evidence type="ECO:0000313" key="2">
    <source>
        <dbReference type="Proteomes" id="UP001198893"/>
    </source>
</evidence>
<dbReference type="RefSeq" id="WP_227709937.1">
    <property type="nucleotide sequence ID" value="NZ_JAJEQW010000005.1"/>
</dbReference>
<sequence>MKPIYAENIIVAIKSCGCIEWYILDKDYCFLDYPKLEEAYRKKGYNDTFDDDSRFGIKVVNELSKTQFLDNIKEYKITAEELKKMLMKESDYNDKLAYNPSILIDFENRVFISYYAEPESFEAFVPDG</sequence>
<dbReference type="EMBL" id="JAJEQW010000005">
    <property type="protein sequence ID" value="MCC2241892.1"/>
    <property type="molecule type" value="Genomic_DNA"/>
</dbReference>
<organism evidence="1 2">
    <name type="scientific">Roseburia amylophila</name>
    <dbReference type="NCBI Taxonomy" id="2981794"/>
    <lineage>
        <taxon>Bacteria</taxon>
        <taxon>Bacillati</taxon>
        <taxon>Bacillota</taxon>
        <taxon>Clostridia</taxon>
        <taxon>Lachnospirales</taxon>
        <taxon>Lachnospiraceae</taxon>
        <taxon>Roseburia</taxon>
    </lineage>
</organism>
<proteinExistence type="predicted"/>
<protein>
    <submittedName>
        <fullName evidence="1">Uncharacterized protein</fullName>
    </submittedName>
</protein>
<name>A0AAW4WJE7_9FIRM</name>
<dbReference type="Proteomes" id="UP001198893">
    <property type="component" value="Unassembled WGS sequence"/>
</dbReference>
<reference evidence="1" key="1">
    <citation type="submission" date="2021-10" db="EMBL/GenBank/DDBJ databases">
        <title>Anaerobic single-cell dispensing facilitates the cultivation of human gut bacteria.</title>
        <authorList>
            <person name="Afrizal A."/>
        </authorList>
    </citation>
    <scope>NUCLEOTIDE SEQUENCE</scope>
    <source>
        <strain evidence="1">CLA-AA-H204</strain>
    </source>
</reference>
<accession>A0AAW4WJE7</accession>